<evidence type="ECO:0000256" key="2">
    <source>
        <dbReference type="SAM" id="Phobius"/>
    </source>
</evidence>
<feature type="compositionally biased region" description="Basic and acidic residues" evidence="1">
    <location>
        <begin position="88"/>
        <end position="100"/>
    </location>
</feature>
<dbReference type="Pfam" id="PF14593">
    <property type="entry name" value="PH_3"/>
    <property type="match status" value="1"/>
</dbReference>
<feature type="region of interest" description="Disordered" evidence="1">
    <location>
        <begin position="88"/>
        <end position="130"/>
    </location>
</feature>
<sequence>MDGMAKLFNLQEGMQVTCSALVVLVTAVFFLSRRRSNKGNLAGKDHAKGKDAEDIVVEEDYAAEAEDVVTELDIPPETRGTFSLVEKSLQEKKNRRDHTESMITHPEGQDVGPDLRIKTSKSPGKGTDMSENQKISMALEAGETVIKKGLVVKKKYKGLLPSVRVLILTDGVRLLMLDNQTFKVKGTVDLPPESNPEVELLEPKKFVVRTRDPQTNWLKETVLYSERASSWVREIGKTLQH</sequence>
<organism evidence="4 5">
    <name type="scientific">Chloropicon roscoffensis</name>
    <dbReference type="NCBI Taxonomy" id="1461544"/>
    <lineage>
        <taxon>Eukaryota</taxon>
        <taxon>Viridiplantae</taxon>
        <taxon>Chlorophyta</taxon>
        <taxon>Chloropicophyceae</taxon>
        <taxon>Chloropicales</taxon>
        <taxon>Chloropicaceae</taxon>
        <taxon>Chloropicon</taxon>
    </lineage>
</organism>
<evidence type="ECO:0000256" key="1">
    <source>
        <dbReference type="SAM" id="MobiDB-lite"/>
    </source>
</evidence>
<gene>
    <name evidence="4" type="ORF">HKI87_01g08750</name>
</gene>
<dbReference type="Gene3D" id="2.30.29.30">
    <property type="entry name" value="Pleckstrin-homology domain (PH domain)/Phosphotyrosine-binding domain (PTB)"/>
    <property type="match status" value="1"/>
</dbReference>
<keyword evidence="2" id="KW-1133">Transmembrane helix</keyword>
<evidence type="ECO:0000313" key="5">
    <source>
        <dbReference type="Proteomes" id="UP001472866"/>
    </source>
</evidence>
<protein>
    <submittedName>
        <fullName evidence="4">PH_3 domain-containing protein</fullName>
    </submittedName>
</protein>
<feature type="domain" description="PDK1-type PH" evidence="3">
    <location>
        <begin position="139"/>
        <end position="238"/>
    </location>
</feature>
<dbReference type="SUPFAM" id="SSF50729">
    <property type="entry name" value="PH domain-like"/>
    <property type="match status" value="1"/>
</dbReference>
<dbReference type="AlphaFoldDB" id="A0AAX4P0B8"/>
<keyword evidence="2" id="KW-0472">Membrane</keyword>
<evidence type="ECO:0000313" key="4">
    <source>
        <dbReference type="EMBL" id="WZN59349.1"/>
    </source>
</evidence>
<dbReference type="InterPro" id="IPR011993">
    <property type="entry name" value="PH-like_dom_sf"/>
</dbReference>
<feature type="transmembrane region" description="Helical" evidence="2">
    <location>
        <begin position="13"/>
        <end position="31"/>
    </location>
</feature>
<keyword evidence="2" id="KW-0812">Transmembrane</keyword>
<dbReference type="EMBL" id="CP151501">
    <property type="protein sequence ID" value="WZN59349.1"/>
    <property type="molecule type" value="Genomic_DNA"/>
</dbReference>
<reference evidence="4 5" key="1">
    <citation type="submission" date="2024-03" db="EMBL/GenBank/DDBJ databases">
        <title>Complete genome sequence of the green alga Chloropicon roscoffensis RCC1871.</title>
        <authorList>
            <person name="Lemieux C."/>
            <person name="Pombert J.-F."/>
            <person name="Otis C."/>
            <person name="Turmel M."/>
        </authorList>
    </citation>
    <scope>NUCLEOTIDE SEQUENCE [LARGE SCALE GENOMIC DNA]</scope>
    <source>
        <strain evidence="4 5">RCC1871</strain>
    </source>
</reference>
<dbReference type="InterPro" id="IPR033931">
    <property type="entry name" value="PDK1-typ_PH"/>
</dbReference>
<name>A0AAX4P0B8_9CHLO</name>
<accession>A0AAX4P0B8</accession>
<dbReference type="Proteomes" id="UP001472866">
    <property type="component" value="Chromosome 01"/>
</dbReference>
<evidence type="ECO:0000259" key="3">
    <source>
        <dbReference type="Pfam" id="PF14593"/>
    </source>
</evidence>
<keyword evidence="5" id="KW-1185">Reference proteome</keyword>
<proteinExistence type="predicted"/>